<evidence type="ECO:0000313" key="2">
    <source>
        <dbReference type="EMBL" id="KAJ1159903.1"/>
    </source>
</evidence>
<comment type="caution">
    <text evidence="2">The sequence shown here is derived from an EMBL/GenBank/DDBJ whole genome shotgun (WGS) entry which is preliminary data.</text>
</comment>
<feature type="compositionally biased region" description="Acidic residues" evidence="1">
    <location>
        <begin position="46"/>
        <end position="55"/>
    </location>
</feature>
<accession>A0AAV7S9Z5</accession>
<sequence>MATCAVEKERSLETAACAVEKERNREVAACGGRPVSDTDEILGVCEEDTPNEDCGPEGTSDYGGRKRSEAGHILGRMWPIQLTKTTSKDYSQVKNFKLEEDTELKTSYVNLDDGQIEREYVSATGENKRIRPVRDHMIIPSAVGKDSPSLFW</sequence>
<keyword evidence="3" id="KW-1185">Reference proteome</keyword>
<gene>
    <name evidence="2" type="ORF">NDU88_000407</name>
</gene>
<dbReference type="EMBL" id="JANPWB010000008">
    <property type="protein sequence ID" value="KAJ1159903.1"/>
    <property type="molecule type" value="Genomic_DNA"/>
</dbReference>
<evidence type="ECO:0000256" key="1">
    <source>
        <dbReference type="SAM" id="MobiDB-lite"/>
    </source>
</evidence>
<protein>
    <submittedName>
        <fullName evidence="2">Uncharacterized protein</fullName>
    </submittedName>
</protein>
<dbReference type="Proteomes" id="UP001066276">
    <property type="component" value="Chromosome 4_2"/>
</dbReference>
<evidence type="ECO:0000313" key="3">
    <source>
        <dbReference type="Proteomes" id="UP001066276"/>
    </source>
</evidence>
<organism evidence="2 3">
    <name type="scientific">Pleurodeles waltl</name>
    <name type="common">Iberian ribbed newt</name>
    <dbReference type="NCBI Taxonomy" id="8319"/>
    <lineage>
        <taxon>Eukaryota</taxon>
        <taxon>Metazoa</taxon>
        <taxon>Chordata</taxon>
        <taxon>Craniata</taxon>
        <taxon>Vertebrata</taxon>
        <taxon>Euteleostomi</taxon>
        <taxon>Amphibia</taxon>
        <taxon>Batrachia</taxon>
        <taxon>Caudata</taxon>
        <taxon>Salamandroidea</taxon>
        <taxon>Salamandridae</taxon>
        <taxon>Pleurodelinae</taxon>
        <taxon>Pleurodeles</taxon>
    </lineage>
</organism>
<reference evidence="2" key="1">
    <citation type="journal article" date="2022" name="bioRxiv">
        <title>Sequencing and chromosome-scale assembly of the giantPleurodeles waltlgenome.</title>
        <authorList>
            <person name="Brown T."/>
            <person name="Elewa A."/>
            <person name="Iarovenko S."/>
            <person name="Subramanian E."/>
            <person name="Araus A.J."/>
            <person name="Petzold A."/>
            <person name="Susuki M."/>
            <person name="Suzuki K.-i.T."/>
            <person name="Hayashi T."/>
            <person name="Toyoda A."/>
            <person name="Oliveira C."/>
            <person name="Osipova E."/>
            <person name="Leigh N.D."/>
            <person name="Simon A."/>
            <person name="Yun M.H."/>
        </authorList>
    </citation>
    <scope>NUCLEOTIDE SEQUENCE</scope>
    <source>
        <strain evidence="2">20211129_DDA</strain>
        <tissue evidence="2">Liver</tissue>
    </source>
</reference>
<dbReference type="AlphaFoldDB" id="A0AAV7S9Z5"/>
<feature type="region of interest" description="Disordered" evidence="1">
    <location>
        <begin position="46"/>
        <end position="67"/>
    </location>
</feature>
<name>A0AAV7S9Z5_PLEWA</name>
<proteinExistence type="predicted"/>